<name>A0ACC2Q2A9_9NEOP</name>
<dbReference type="Proteomes" id="UP001231649">
    <property type="component" value="Chromosome 30"/>
</dbReference>
<gene>
    <name evidence="1" type="ORF">PYW08_012335</name>
</gene>
<proteinExistence type="predicted"/>
<organism evidence="1 2">
    <name type="scientific">Mythimna loreyi</name>
    <dbReference type="NCBI Taxonomy" id="667449"/>
    <lineage>
        <taxon>Eukaryota</taxon>
        <taxon>Metazoa</taxon>
        <taxon>Ecdysozoa</taxon>
        <taxon>Arthropoda</taxon>
        <taxon>Hexapoda</taxon>
        <taxon>Insecta</taxon>
        <taxon>Pterygota</taxon>
        <taxon>Neoptera</taxon>
        <taxon>Endopterygota</taxon>
        <taxon>Lepidoptera</taxon>
        <taxon>Glossata</taxon>
        <taxon>Ditrysia</taxon>
        <taxon>Noctuoidea</taxon>
        <taxon>Noctuidae</taxon>
        <taxon>Noctuinae</taxon>
        <taxon>Hadenini</taxon>
        <taxon>Mythimna</taxon>
    </lineage>
</organism>
<keyword evidence="2" id="KW-1185">Reference proteome</keyword>
<comment type="caution">
    <text evidence="1">The sequence shown here is derived from an EMBL/GenBank/DDBJ whole genome shotgun (WGS) entry which is preliminary data.</text>
</comment>
<accession>A0ACC2Q2A9</accession>
<dbReference type="EMBL" id="CM056806">
    <property type="protein sequence ID" value="KAJ8705015.1"/>
    <property type="molecule type" value="Genomic_DNA"/>
</dbReference>
<evidence type="ECO:0000313" key="2">
    <source>
        <dbReference type="Proteomes" id="UP001231649"/>
    </source>
</evidence>
<reference evidence="1" key="1">
    <citation type="submission" date="2023-03" db="EMBL/GenBank/DDBJ databases">
        <title>Chromosome-level genomes of two armyworms, Mythimna separata and Mythimna loreyi, provide insights into the biosynthesis and reception of sex pheromones.</title>
        <authorList>
            <person name="Zhao H."/>
        </authorList>
    </citation>
    <scope>NUCLEOTIDE SEQUENCE</scope>
    <source>
        <strain evidence="1">BeijingLab</strain>
    </source>
</reference>
<protein>
    <submittedName>
        <fullName evidence="1">Uncharacterized protein</fullName>
    </submittedName>
</protein>
<sequence length="290" mass="33375">MEKLPMCRICLVENVHMYAVVSKYMQDVYQSLTDVPFVTEDTRPALACYFCYAKLKQCCRLQLQCREAEELFAQMMNEPNPAINRGQLELFNGFVKTQVVDINIDGVGQMEYVTIKEELPVYYEGPEEVVEPEEESLSDDIKFENTDNGYSDVEDTPLTPPQHFEADVHSMEIKIEVEEMPEVLEATDTSTTAAEKTKEETHRTKLEDVILDEEMNNTKSDTQNNQTTQNRSPKIKLKEPHKCDSLRCVKIWQIRLSRTACKLRACISFSYETPAPTVYLCTRVVLEVRA</sequence>
<evidence type="ECO:0000313" key="1">
    <source>
        <dbReference type="EMBL" id="KAJ8705015.1"/>
    </source>
</evidence>